<dbReference type="Proteomes" id="UP000254330">
    <property type="component" value="Unassembled WGS sequence"/>
</dbReference>
<dbReference type="AlphaFoldDB" id="A0A8B4Q944"/>
<sequence length="109" mass="12626">MADYIYIEKKYTDDVDKISYFNSLPFDEQVGMGKTEEELRVSGELIDKKLFINHEIKDGYTPVMKHNATDGFYYHYEKVVQVPSQQEQIESLKEQNAQMLLALVNGGLL</sequence>
<evidence type="ECO:0000313" key="2">
    <source>
        <dbReference type="EMBL" id="TDR35512.1"/>
    </source>
</evidence>
<dbReference type="EMBL" id="UGNP01000001">
    <property type="protein sequence ID" value="STX09226.1"/>
    <property type="molecule type" value="Genomic_DNA"/>
</dbReference>
<gene>
    <name evidence="2" type="ORF">DFR61_1307</name>
    <name evidence="1" type="ORF">NCTC10597_00896</name>
</gene>
<evidence type="ECO:0000313" key="1">
    <source>
        <dbReference type="EMBL" id="STX09226.1"/>
    </source>
</evidence>
<dbReference type="OrthoDB" id="2493323at2"/>
<accession>A0A8B4Q944</accession>
<evidence type="ECO:0000313" key="4">
    <source>
        <dbReference type="Proteomes" id="UP000294641"/>
    </source>
</evidence>
<comment type="caution">
    <text evidence="1">The sequence shown here is derived from an EMBL/GenBank/DDBJ whole genome shotgun (WGS) entry which is preliminary data.</text>
</comment>
<evidence type="ECO:0000313" key="3">
    <source>
        <dbReference type="Proteomes" id="UP000254330"/>
    </source>
</evidence>
<name>A0A8B4Q944_9BACL</name>
<protein>
    <submittedName>
        <fullName evidence="1">Uncharacterized protein</fullName>
    </submittedName>
</protein>
<dbReference type="EMBL" id="SNZG01000030">
    <property type="protein sequence ID" value="TDR35512.1"/>
    <property type="molecule type" value="Genomic_DNA"/>
</dbReference>
<dbReference type="Proteomes" id="UP000294641">
    <property type="component" value="Unassembled WGS sequence"/>
</dbReference>
<proteinExistence type="predicted"/>
<dbReference type="RefSeq" id="WP_109348720.1">
    <property type="nucleotide sequence ID" value="NZ_BJUE01000007.1"/>
</dbReference>
<keyword evidence="4" id="KW-1185">Reference proteome</keyword>
<reference evidence="1 3" key="1">
    <citation type="submission" date="2018-06" db="EMBL/GenBank/DDBJ databases">
        <authorList>
            <consortium name="Pathogen Informatics"/>
            <person name="Doyle S."/>
        </authorList>
    </citation>
    <scope>NUCLEOTIDE SEQUENCE [LARGE SCALE GENOMIC DNA]</scope>
    <source>
        <strain evidence="1 3">NCTC10597</strain>
    </source>
</reference>
<organism evidence="1 3">
    <name type="scientific">Kurthia zopfii</name>
    <dbReference type="NCBI Taxonomy" id="1650"/>
    <lineage>
        <taxon>Bacteria</taxon>
        <taxon>Bacillati</taxon>
        <taxon>Bacillota</taxon>
        <taxon>Bacilli</taxon>
        <taxon>Bacillales</taxon>
        <taxon>Caryophanaceae</taxon>
        <taxon>Kurthia</taxon>
    </lineage>
</organism>
<reference evidence="2 4" key="2">
    <citation type="submission" date="2019-03" db="EMBL/GenBank/DDBJ databases">
        <title>Genomic Encyclopedia of Type Strains, Phase IV (KMG-IV): sequencing the most valuable type-strain genomes for metagenomic binning, comparative biology and taxonomic classification.</title>
        <authorList>
            <person name="Goeker M."/>
        </authorList>
    </citation>
    <scope>NUCLEOTIDE SEQUENCE [LARGE SCALE GENOMIC DNA]</scope>
    <source>
        <strain evidence="2 4">DSM 20580</strain>
    </source>
</reference>